<dbReference type="PRINTS" id="PR00326">
    <property type="entry name" value="GTP1OBG"/>
</dbReference>
<dbReference type="PROSITE" id="PS51711">
    <property type="entry name" value="G_FEOB"/>
    <property type="match status" value="1"/>
</dbReference>
<comment type="caution">
    <text evidence="3">The sequence shown here is derived from an EMBL/GenBank/DDBJ whole genome shotgun (WGS) entry which is preliminary data.</text>
</comment>
<name>A0A9D1HCA8_9FIRM</name>
<dbReference type="Pfam" id="PF07664">
    <property type="entry name" value="FeoB_C"/>
    <property type="match status" value="1"/>
</dbReference>
<dbReference type="InterPro" id="IPR011642">
    <property type="entry name" value="Gate_dom"/>
</dbReference>
<evidence type="ECO:0000259" key="2">
    <source>
        <dbReference type="PROSITE" id="PS51711"/>
    </source>
</evidence>
<feature type="transmembrane region" description="Helical" evidence="1">
    <location>
        <begin position="483"/>
        <end position="503"/>
    </location>
</feature>
<keyword evidence="1" id="KW-0812">Transmembrane</keyword>
<feature type="transmembrane region" description="Helical" evidence="1">
    <location>
        <begin position="270"/>
        <end position="291"/>
    </location>
</feature>
<dbReference type="Pfam" id="PF07670">
    <property type="entry name" value="Gate"/>
    <property type="match status" value="2"/>
</dbReference>
<proteinExistence type="predicted"/>
<dbReference type="GO" id="GO:0005525">
    <property type="term" value="F:GTP binding"/>
    <property type="evidence" value="ECO:0007669"/>
    <property type="project" value="InterPro"/>
</dbReference>
<feature type="transmembrane region" description="Helical" evidence="1">
    <location>
        <begin position="360"/>
        <end position="378"/>
    </location>
</feature>
<dbReference type="Pfam" id="PF02421">
    <property type="entry name" value="FeoB_N"/>
    <property type="match status" value="1"/>
</dbReference>
<evidence type="ECO:0000313" key="3">
    <source>
        <dbReference type="EMBL" id="HIT98964.1"/>
    </source>
</evidence>
<gene>
    <name evidence="3" type="ORF">IAD12_01745</name>
</gene>
<dbReference type="PANTHER" id="PTHR43185:SF2">
    <property type="entry name" value="FERROUS IRON TRANSPORT PROTEIN B"/>
    <property type="match status" value="1"/>
</dbReference>
<sequence>MKEITVALAGNPNVGKSTLFNALTGMKQHTGNWAGKTVSSAHGERKYKDSVMRFTDLPGAYSLSSASPDEKITGDYIRSKTADVILIVADATCLERNLILARDILSLESNVILCLNMMDEAAKKDIYIDTAKLSAMLGAKIIPMSARSKKGLETLLECLYSFSPQYVPKSNVLHTPSEIYKECVSHGSSSPHAFDRKLDKIVTSRRFGYPAMLMLLLLVFWLTMVGANYPSELLSSLFARADNIIRSFLYEISLPPGAVSFLMDGIYKTLSWVISVMLPPMAIFFPLFTLLEDFGYLPRIAFNLDGIFRKCGAHGKQALTMCMGFGCNACGVTGCRIIESPRERLIAVITNSLVPCNGRFPLLIAMILIFFVPGLKAAKTPAAGALMSLVIISGIAATFLVSKILSCTLLKGFPSSFVLELPPYRRPKFGSVILRSVLDRTLFVLSRAIAVAAPAGALIWLLANLSVNGASLLTHLTDLLEPAGNLLGVDGVILTAFILGIPANETVMPIMLMCYMSQNSLTEYASLTQLGNILSDCGWTAQTALCVVILCLFHFPCATTLLTIKKETGSLKWTVVSFVIPAVLGCGLCISINLLFTDIM</sequence>
<protein>
    <submittedName>
        <fullName evidence="3">Ferrous iron transporter B</fullName>
    </submittedName>
</protein>
<dbReference type="InterPro" id="IPR011640">
    <property type="entry name" value="Fe2_transport_prot_B_C"/>
</dbReference>
<dbReference type="InterPro" id="IPR050860">
    <property type="entry name" value="FeoB_GTPase"/>
</dbReference>
<evidence type="ECO:0000256" key="1">
    <source>
        <dbReference type="SAM" id="Phobius"/>
    </source>
</evidence>
<feature type="domain" description="FeoB-type G" evidence="2">
    <location>
        <begin position="3"/>
        <end position="165"/>
    </location>
</feature>
<feature type="transmembrane region" description="Helical" evidence="1">
    <location>
        <begin position="207"/>
        <end position="227"/>
    </location>
</feature>
<keyword evidence="1" id="KW-1133">Transmembrane helix</keyword>
<keyword evidence="1" id="KW-0472">Membrane</keyword>
<feature type="transmembrane region" description="Helical" evidence="1">
    <location>
        <begin position="384"/>
        <end position="405"/>
    </location>
</feature>
<dbReference type="InterPro" id="IPR006073">
    <property type="entry name" value="GTP-bd"/>
</dbReference>
<reference evidence="3" key="1">
    <citation type="submission" date="2020-10" db="EMBL/GenBank/DDBJ databases">
        <authorList>
            <person name="Gilroy R."/>
        </authorList>
    </citation>
    <scope>NUCLEOTIDE SEQUENCE</scope>
    <source>
        <strain evidence="3">CHK176-22527</strain>
    </source>
</reference>
<accession>A0A9D1HCA8</accession>
<dbReference type="Gene3D" id="3.40.50.300">
    <property type="entry name" value="P-loop containing nucleotide triphosphate hydrolases"/>
    <property type="match status" value="1"/>
</dbReference>
<organism evidence="3 4">
    <name type="scientific">Candidatus Allocopromorpha excrementavium</name>
    <dbReference type="NCBI Taxonomy" id="2840741"/>
    <lineage>
        <taxon>Bacteria</taxon>
        <taxon>Bacillati</taxon>
        <taxon>Bacillota</taxon>
        <taxon>Clostridia</taxon>
        <taxon>Eubacteriales</taxon>
        <taxon>Eubacteriaceae</taxon>
        <taxon>Eubacteriaceae incertae sedis</taxon>
        <taxon>Candidatus Allocopromorpha</taxon>
    </lineage>
</organism>
<dbReference type="InterPro" id="IPR027417">
    <property type="entry name" value="P-loop_NTPase"/>
</dbReference>
<dbReference type="CDD" id="cd01879">
    <property type="entry name" value="FeoB"/>
    <property type="match status" value="1"/>
</dbReference>
<feature type="transmembrane region" description="Helical" evidence="1">
    <location>
        <begin position="576"/>
        <end position="596"/>
    </location>
</feature>
<dbReference type="AlphaFoldDB" id="A0A9D1HCA8"/>
<feature type="transmembrane region" description="Helical" evidence="1">
    <location>
        <begin position="442"/>
        <end position="463"/>
    </location>
</feature>
<dbReference type="EMBL" id="DVLX01000023">
    <property type="protein sequence ID" value="HIT98964.1"/>
    <property type="molecule type" value="Genomic_DNA"/>
</dbReference>
<reference evidence="3" key="2">
    <citation type="journal article" date="2021" name="PeerJ">
        <title>Extensive microbial diversity within the chicken gut microbiome revealed by metagenomics and culture.</title>
        <authorList>
            <person name="Gilroy R."/>
            <person name="Ravi A."/>
            <person name="Getino M."/>
            <person name="Pursley I."/>
            <person name="Horton D.L."/>
            <person name="Alikhan N.F."/>
            <person name="Baker D."/>
            <person name="Gharbi K."/>
            <person name="Hall N."/>
            <person name="Watson M."/>
            <person name="Adriaenssens E.M."/>
            <person name="Foster-Nyarko E."/>
            <person name="Jarju S."/>
            <person name="Secka A."/>
            <person name="Antonio M."/>
            <person name="Oren A."/>
            <person name="Chaudhuri R.R."/>
            <person name="La Ragione R."/>
            <person name="Hildebrand F."/>
            <person name="Pallen M.J."/>
        </authorList>
    </citation>
    <scope>NUCLEOTIDE SEQUENCE</scope>
    <source>
        <strain evidence="3">CHK176-22527</strain>
    </source>
</reference>
<evidence type="ECO:0000313" key="4">
    <source>
        <dbReference type="Proteomes" id="UP000824159"/>
    </source>
</evidence>
<dbReference type="Proteomes" id="UP000824159">
    <property type="component" value="Unassembled WGS sequence"/>
</dbReference>
<dbReference type="SUPFAM" id="SSF52540">
    <property type="entry name" value="P-loop containing nucleoside triphosphate hydrolases"/>
    <property type="match status" value="1"/>
</dbReference>
<feature type="transmembrane region" description="Helical" evidence="1">
    <location>
        <begin position="544"/>
        <end position="564"/>
    </location>
</feature>
<dbReference type="InterPro" id="IPR030389">
    <property type="entry name" value="G_FEOB_dom"/>
</dbReference>
<dbReference type="PANTHER" id="PTHR43185">
    <property type="entry name" value="FERROUS IRON TRANSPORT PROTEIN B"/>
    <property type="match status" value="1"/>
</dbReference>
<dbReference type="GO" id="GO:0005886">
    <property type="term" value="C:plasma membrane"/>
    <property type="evidence" value="ECO:0007669"/>
    <property type="project" value="TreeGrafter"/>
</dbReference>
<dbReference type="GO" id="GO:0015093">
    <property type="term" value="F:ferrous iron transmembrane transporter activity"/>
    <property type="evidence" value="ECO:0007669"/>
    <property type="project" value="InterPro"/>
</dbReference>